<reference evidence="1 2" key="2">
    <citation type="journal article" date="2022" name="Mol. Ecol. Resour.">
        <title>The genomes of chicory, endive, great burdock and yacon provide insights into Asteraceae paleo-polyploidization history and plant inulin production.</title>
        <authorList>
            <person name="Fan W."/>
            <person name="Wang S."/>
            <person name="Wang H."/>
            <person name="Wang A."/>
            <person name="Jiang F."/>
            <person name="Liu H."/>
            <person name="Zhao H."/>
            <person name="Xu D."/>
            <person name="Zhang Y."/>
        </authorList>
    </citation>
    <scope>NUCLEOTIDE SEQUENCE [LARGE SCALE GENOMIC DNA]</scope>
    <source>
        <strain evidence="2">cv. Yunnan</strain>
        <tissue evidence="1">Leaves</tissue>
    </source>
</reference>
<keyword evidence="2" id="KW-1185">Reference proteome</keyword>
<evidence type="ECO:0000313" key="2">
    <source>
        <dbReference type="Proteomes" id="UP001056120"/>
    </source>
</evidence>
<name>A0ACB9DD09_9ASTR</name>
<organism evidence="1 2">
    <name type="scientific">Smallanthus sonchifolius</name>
    <dbReference type="NCBI Taxonomy" id="185202"/>
    <lineage>
        <taxon>Eukaryota</taxon>
        <taxon>Viridiplantae</taxon>
        <taxon>Streptophyta</taxon>
        <taxon>Embryophyta</taxon>
        <taxon>Tracheophyta</taxon>
        <taxon>Spermatophyta</taxon>
        <taxon>Magnoliopsida</taxon>
        <taxon>eudicotyledons</taxon>
        <taxon>Gunneridae</taxon>
        <taxon>Pentapetalae</taxon>
        <taxon>asterids</taxon>
        <taxon>campanulids</taxon>
        <taxon>Asterales</taxon>
        <taxon>Asteraceae</taxon>
        <taxon>Asteroideae</taxon>
        <taxon>Heliantheae alliance</taxon>
        <taxon>Millerieae</taxon>
        <taxon>Smallanthus</taxon>
    </lineage>
</organism>
<comment type="caution">
    <text evidence="1">The sequence shown here is derived from an EMBL/GenBank/DDBJ whole genome shotgun (WGS) entry which is preliminary data.</text>
</comment>
<dbReference type="Proteomes" id="UP001056120">
    <property type="component" value="Linkage Group LG19"/>
</dbReference>
<protein>
    <submittedName>
        <fullName evidence="1">Uncharacterized protein</fullName>
    </submittedName>
</protein>
<gene>
    <name evidence="1" type="ORF">L1987_57404</name>
</gene>
<dbReference type="EMBL" id="CM042036">
    <property type="protein sequence ID" value="KAI3744325.1"/>
    <property type="molecule type" value="Genomic_DNA"/>
</dbReference>
<proteinExistence type="predicted"/>
<sequence length="107" mass="11945">MDDSSAILCQLSALKDRLDQSNCCQICQFSNKGSTYMPHNVLRPIDAPELTELSWLWTAWSDAVKYSVNHCSPQAMFCVPRTLHIVSPLPLQALVPSLCYLTATDTK</sequence>
<accession>A0ACB9DD09</accession>
<reference evidence="2" key="1">
    <citation type="journal article" date="2022" name="Mol. Ecol. Resour.">
        <title>The genomes of chicory, endive, great burdock and yacon provide insights into Asteraceae palaeo-polyploidization history and plant inulin production.</title>
        <authorList>
            <person name="Fan W."/>
            <person name="Wang S."/>
            <person name="Wang H."/>
            <person name="Wang A."/>
            <person name="Jiang F."/>
            <person name="Liu H."/>
            <person name="Zhao H."/>
            <person name="Xu D."/>
            <person name="Zhang Y."/>
        </authorList>
    </citation>
    <scope>NUCLEOTIDE SEQUENCE [LARGE SCALE GENOMIC DNA]</scope>
    <source>
        <strain evidence="2">cv. Yunnan</strain>
    </source>
</reference>
<evidence type="ECO:0000313" key="1">
    <source>
        <dbReference type="EMBL" id="KAI3744325.1"/>
    </source>
</evidence>